<evidence type="ECO:0000256" key="6">
    <source>
        <dbReference type="ARBA" id="ARBA00022777"/>
    </source>
</evidence>
<dbReference type="InterPro" id="IPR036890">
    <property type="entry name" value="HATPase_C_sf"/>
</dbReference>
<feature type="domain" description="Histidine kinase/HSP90-like ATPase" evidence="10">
    <location>
        <begin position="330"/>
        <end position="416"/>
    </location>
</feature>
<evidence type="ECO:0000256" key="7">
    <source>
        <dbReference type="ARBA" id="ARBA00022840"/>
    </source>
</evidence>
<dbReference type="STRING" id="399497.BW733_02395"/>
<evidence type="ECO:0000259" key="10">
    <source>
        <dbReference type="Pfam" id="PF02518"/>
    </source>
</evidence>
<feature type="transmembrane region" description="Helical" evidence="9">
    <location>
        <begin position="28"/>
        <end position="45"/>
    </location>
</feature>
<evidence type="ECO:0000313" key="12">
    <source>
        <dbReference type="EMBL" id="AQP49852.1"/>
    </source>
</evidence>
<dbReference type="PANTHER" id="PTHR24421:SF10">
    <property type="entry name" value="NITRATE_NITRITE SENSOR PROTEIN NARQ"/>
    <property type="match status" value="1"/>
</dbReference>
<evidence type="ECO:0000256" key="1">
    <source>
        <dbReference type="ARBA" id="ARBA00000085"/>
    </source>
</evidence>
<dbReference type="Gene3D" id="3.30.565.10">
    <property type="entry name" value="Histidine kinase-like ATPase, C-terminal domain"/>
    <property type="match status" value="1"/>
</dbReference>
<comment type="catalytic activity">
    <reaction evidence="1">
        <text>ATP + protein L-histidine = ADP + protein N-phospho-L-histidine.</text>
        <dbReference type="EC" id="2.7.13.3"/>
    </reaction>
</comment>
<reference evidence="12 13" key="1">
    <citation type="journal article" date="2008" name="Int. J. Syst. Evol. Microbiol.">
        <title>Tessaracoccus flavescens sp. nov., isolated from marine sediment.</title>
        <authorList>
            <person name="Lee D.W."/>
            <person name="Lee S.D."/>
        </authorList>
    </citation>
    <scope>NUCLEOTIDE SEQUENCE [LARGE SCALE GENOMIC DNA]</scope>
    <source>
        <strain evidence="12 13">SST-39T</strain>
    </source>
</reference>
<dbReference type="EC" id="2.7.13.3" evidence="2"/>
<dbReference type="InterPro" id="IPR050482">
    <property type="entry name" value="Sensor_HK_TwoCompSys"/>
</dbReference>
<feature type="transmembrane region" description="Helical" evidence="9">
    <location>
        <begin position="90"/>
        <end position="116"/>
    </location>
</feature>
<dbReference type="Gene3D" id="1.20.5.1930">
    <property type="match status" value="1"/>
</dbReference>
<evidence type="ECO:0000256" key="2">
    <source>
        <dbReference type="ARBA" id="ARBA00012438"/>
    </source>
</evidence>
<evidence type="ECO:0000313" key="13">
    <source>
        <dbReference type="Proteomes" id="UP000188235"/>
    </source>
</evidence>
<dbReference type="SUPFAM" id="SSF55874">
    <property type="entry name" value="ATPase domain of HSP90 chaperone/DNA topoisomerase II/histidine kinase"/>
    <property type="match status" value="1"/>
</dbReference>
<feature type="domain" description="Signal transduction histidine kinase subgroup 3 dimerisation and phosphoacceptor" evidence="11">
    <location>
        <begin position="218"/>
        <end position="283"/>
    </location>
</feature>
<dbReference type="InterPro" id="IPR011712">
    <property type="entry name" value="Sig_transdc_His_kin_sub3_dim/P"/>
</dbReference>
<organism evidence="12 13">
    <name type="scientific">Tessaracoccus flavescens</name>
    <dbReference type="NCBI Taxonomy" id="399497"/>
    <lineage>
        <taxon>Bacteria</taxon>
        <taxon>Bacillati</taxon>
        <taxon>Actinomycetota</taxon>
        <taxon>Actinomycetes</taxon>
        <taxon>Propionibacteriales</taxon>
        <taxon>Propionibacteriaceae</taxon>
        <taxon>Tessaracoccus</taxon>
    </lineage>
</organism>
<dbReference type="Proteomes" id="UP000188235">
    <property type="component" value="Chromosome"/>
</dbReference>
<proteinExistence type="predicted"/>
<keyword evidence="9" id="KW-0472">Membrane</keyword>
<dbReference type="GO" id="GO:0016020">
    <property type="term" value="C:membrane"/>
    <property type="evidence" value="ECO:0007669"/>
    <property type="project" value="InterPro"/>
</dbReference>
<dbReference type="Pfam" id="PF02518">
    <property type="entry name" value="HATPase_c"/>
    <property type="match status" value="1"/>
</dbReference>
<feature type="transmembrane region" description="Helical" evidence="9">
    <location>
        <begin position="128"/>
        <end position="150"/>
    </location>
</feature>
<keyword evidence="9" id="KW-1133">Transmembrane helix</keyword>
<keyword evidence="4" id="KW-0808">Transferase</keyword>
<keyword evidence="7" id="KW-0067">ATP-binding</keyword>
<dbReference type="Pfam" id="PF07730">
    <property type="entry name" value="HisKA_3"/>
    <property type="match status" value="1"/>
</dbReference>
<name>A0A1Q2CUS1_9ACTN</name>
<dbReference type="RefSeq" id="WP_077347572.1">
    <property type="nucleotide sequence ID" value="NZ_CP019607.1"/>
</dbReference>
<sequence length="419" mass="45757">MFERVADFFGLNDDYVRPRPVAPWRTDWIIAALLTGISMSVVMYIRDVNPDLVDHLPLTGCFAAIIVAGLLITFRRAFPISVLLLASGAHFIVVGVLLPVTVSMASMQILYFLGIYTAMAYARRRQNLMLAMFAVLLSMAVWLVVADSYARAVQPDEFQPTLWYYVGTVVMNFAYFGVAIWLGQQAWLQAKARDALAESQSVVQQQGERLAGQAVVAERLRIARDLHDSVAHHISLIGVQTAAARRAMATRPELAAQAMQEVEDMSREAVTELRGMLGSLRDVSEDESGSRSVEALAALAEEASGNGLRVSYELVGNPRLAEAMSPMQASNLLRIAQEALTNVRRHSTATEARMVARLGDEIELEITDNGHTVPHTTGSGLGHVGIRERVAALGGTADIGPRSTRGYRVRVTLPRKAAS</sequence>
<dbReference type="GO" id="GO:0046983">
    <property type="term" value="F:protein dimerization activity"/>
    <property type="evidence" value="ECO:0007669"/>
    <property type="project" value="InterPro"/>
</dbReference>
<evidence type="ECO:0000256" key="3">
    <source>
        <dbReference type="ARBA" id="ARBA00022553"/>
    </source>
</evidence>
<evidence type="ECO:0000256" key="4">
    <source>
        <dbReference type="ARBA" id="ARBA00022679"/>
    </source>
</evidence>
<dbReference type="GO" id="GO:0000155">
    <property type="term" value="F:phosphorelay sensor kinase activity"/>
    <property type="evidence" value="ECO:0007669"/>
    <property type="project" value="InterPro"/>
</dbReference>
<accession>A0A1Q2CUS1</accession>
<gene>
    <name evidence="12" type="ORF">BW733_02395</name>
</gene>
<dbReference type="GO" id="GO:0005524">
    <property type="term" value="F:ATP binding"/>
    <property type="evidence" value="ECO:0007669"/>
    <property type="project" value="UniProtKB-KW"/>
</dbReference>
<feature type="transmembrane region" description="Helical" evidence="9">
    <location>
        <begin position="162"/>
        <end position="183"/>
    </location>
</feature>
<dbReference type="OrthoDB" id="227596at2"/>
<protein>
    <recommendedName>
        <fullName evidence="2">histidine kinase</fullName>
        <ecNumber evidence="2">2.7.13.3</ecNumber>
    </recommendedName>
</protein>
<keyword evidence="5" id="KW-0547">Nucleotide-binding</keyword>
<keyword evidence="3" id="KW-0597">Phosphoprotein</keyword>
<keyword evidence="9" id="KW-0812">Transmembrane</keyword>
<dbReference type="EMBL" id="CP019607">
    <property type="protein sequence ID" value="AQP49852.1"/>
    <property type="molecule type" value="Genomic_DNA"/>
</dbReference>
<keyword evidence="13" id="KW-1185">Reference proteome</keyword>
<dbReference type="PANTHER" id="PTHR24421">
    <property type="entry name" value="NITRATE/NITRITE SENSOR PROTEIN NARX-RELATED"/>
    <property type="match status" value="1"/>
</dbReference>
<evidence type="ECO:0000256" key="9">
    <source>
        <dbReference type="SAM" id="Phobius"/>
    </source>
</evidence>
<dbReference type="CDD" id="cd16917">
    <property type="entry name" value="HATPase_UhpB-NarQ-NarX-like"/>
    <property type="match status" value="1"/>
</dbReference>
<keyword evidence="8" id="KW-0902">Two-component regulatory system</keyword>
<evidence type="ECO:0000259" key="11">
    <source>
        <dbReference type="Pfam" id="PF07730"/>
    </source>
</evidence>
<evidence type="ECO:0000256" key="8">
    <source>
        <dbReference type="ARBA" id="ARBA00023012"/>
    </source>
</evidence>
<keyword evidence="6" id="KW-0418">Kinase</keyword>
<dbReference type="InterPro" id="IPR003594">
    <property type="entry name" value="HATPase_dom"/>
</dbReference>
<evidence type="ECO:0000256" key="5">
    <source>
        <dbReference type="ARBA" id="ARBA00022741"/>
    </source>
</evidence>
<dbReference type="AlphaFoldDB" id="A0A1Q2CUS1"/>
<feature type="transmembrane region" description="Helical" evidence="9">
    <location>
        <begin position="57"/>
        <end position="78"/>
    </location>
</feature>
<dbReference type="KEGG" id="tfa:BW733_02395"/>